<accession>A0AAU9X404</accession>
<proteinExistence type="predicted"/>
<feature type="chain" id="PRO_5043359001" evidence="1">
    <location>
        <begin position="22"/>
        <end position="249"/>
    </location>
</feature>
<evidence type="ECO:0000256" key="1">
    <source>
        <dbReference type="SAM" id="SignalP"/>
    </source>
</evidence>
<feature type="signal peptide" evidence="1">
    <location>
        <begin position="1"/>
        <end position="21"/>
    </location>
</feature>
<gene>
    <name evidence="2" type="ORF">PMEA_00017711</name>
</gene>
<reference evidence="2 3" key="1">
    <citation type="submission" date="2022-05" db="EMBL/GenBank/DDBJ databases">
        <authorList>
            <consortium name="Genoscope - CEA"/>
            <person name="William W."/>
        </authorList>
    </citation>
    <scope>NUCLEOTIDE SEQUENCE [LARGE SCALE GENOMIC DNA]</scope>
</reference>
<evidence type="ECO:0000313" key="2">
    <source>
        <dbReference type="EMBL" id="CAH3136440.1"/>
    </source>
</evidence>
<dbReference type="EMBL" id="CALNXJ010000030">
    <property type="protein sequence ID" value="CAH3136440.1"/>
    <property type="molecule type" value="Genomic_DNA"/>
</dbReference>
<organism evidence="2 3">
    <name type="scientific">Pocillopora meandrina</name>
    <dbReference type="NCBI Taxonomy" id="46732"/>
    <lineage>
        <taxon>Eukaryota</taxon>
        <taxon>Metazoa</taxon>
        <taxon>Cnidaria</taxon>
        <taxon>Anthozoa</taxon>
        <taxon>Hexacorallia</taxon>
        <taxon>Scleractinia</taxon>
        <taxon>Astrocoeniina</taxon>
        <taxon>Pocilloporidae</taxon>
        <taxon>Pocillopora</taxon>
    </lineage>
</organism>
<evidence type="ECO:0000313" key="3">
    <source>
        <dbReference type="Proteomes" id="UP001159428"/>
    </source>
</evidence>
<comment type="caution">
    <text evidence="2">The sequence shown here is derived from an EMBL/GenBank/DDBJ whole genome shotgun (WGS) entry which is preliminary data.</text>
</comment>
<sequence length="249" mass="28203">MNYKILCFLVPVTVFFNLSDAETSMSDFANCTLTEYLCDARKCTTQFIKSVQNDPEGDCGVQYNKTFDCVIMSNKLCGRVFPSDSFNRTIDDSLREGIKEEYICNDAFLGEFLVPMELRSDPFCSDVFFNNTQACLKTFHEKFMADRSDTTLCEEHAEAKKCWMETIMSDCNFPSDFFEAIKFDLVDYNPFCANNRDPGATGNDQCHGVRDIKNPFNRKDDVSATAGTKINASLALLLPLVSFLFVLKV</sequence>
<keyword evidence="3" id="KW-1185">Reference proteome</keyword>
<keyword evidence="1" id="KW-0732">Signal</keyword>
<name>A0AAU9X404_9CNID</name>
<dbReference type="Proteomes" id="UP001159428">
    <property type="component" value="Unassembled WGS sequence"/>
</dbReference>
<dbReference type="AlphaFoldDB" id="A0AAU9X404"/>
<protein>
    <submittedName>
        <fullName evidence="2">Uncharacterized protein</fullName>
    </submittedName>
</protein>